<keyword evidence="2" id="KW-1185">Reference proteome</keyword>
<organism evidence="1 2">
    <name type="scientific">Allochromatium tepidum</name>
    <dbReference type="NCBI Taxonomy" id="553982"/>
    <lineage>
        <taxon>Bacteria</taxon>
        <taxon>Pseudomonadati</taxon>
        <taxon>Pseudomonadota</taxon>
        <taxon>Gammaproteobacteria</taxon>
        <taxon>Chromatiales</taxon>
        <taxon>Chromatiaceae</taxon>
        <taxon>Allochromatium</taxon>
    </lineage>
</organism>
<protein>
    <submittedName>
        <fullName evidence="1">Uncharacterized protein</fullName>
    </submittedName>
</protein>
<reference evidence="1 2" key="1">
    <citation type="submission" date="2021-04" db="EMBL/GenBank/DDBJ databases">
        <title>Complete genome sequencing of Allochromatium tepidum strain NZ.</title>
        <authorList>
            <person name="Tsukatani Y."/>
            <person name="Mori H."/>
        </authorList>
    </citation>
    <scope>NUCLEOTIDE SEQUENCE [LARGE SCALE GENOMIC DNA]</scope>
    <source>
        <strain evidence="1 2">NZ</strain>
    </source>
</reference>
<gene>
    <name evidence="1" type="ORF">Atep_11100</name>
</gene>
<sequence length="50" mass="5634">MIRPKRRRNPETTTCRLAGLALLYRIGTLPGRSPARLPVLALYRDGTNRA</sequence>
<dbReference type="EMBL" id="AP024563">
    <property type="protein sequence ID" value="BCU06433.1"/>
    <property type="molecule type" value="Genomic_DNA"/>
</dbReference>
<evidence type="ECO:0000313" key="2">
    <source>
        <dbReference type="Proteomes" id="UP000680679"/>
    </source>
</evidence>
<accession>A0ABN6G9V0</accession>
<evidence type="ECO:0000313" key="1">
    <source>
        <dbReference type="EMBL" id="BCU06433.1"/>
    </source>
</evidence>
<proteinExistence type="predicted"/>
<name>A0ABN6G9V0_9GAMM</name>
<dbReference type="Proteomes" id="UP000680679">
    <property type="component" value="Chromosome"/>
</dbReference>